<proteinExistence type="predicted"/>
<reference evidence="2 3" key="1">
    <citation type="submission" date="2017-09" db="EMBL/GenBank/DDBJ databases">
        <title>Biocontrol bacteria screening and application from spent mushroom substrate.</title>
        <authorList>
            <person name="Sun X."/>
        </authorList>
    </citation>
    <scope>NUCLEOTIDE SEQUENCE [LARGE SCALE GENOMIC DNA]</scope>
    <source>
        <strain evidence="2 3">100374</strain>
    </source>
</reference>
<evidence type="ECO:0000313" key="3">
    <source>
        <dbReference type="Proteomes" id="UP000228484"/>
    </source>
</evidence>
<evidence type="ECO:0000313" key="2">
    <source>
        <dbReference type="EMBL" id="PIE92130.1"/>
    </source>
</evidence>
<dbReference type="RefSeq" id="WP_099686509.1">
    <property type="nucleotide sequence ID" value="NZ_JBOIRJ010000089.1"/>
</dbReference>
<keyword evidence="3" id="KW-1185">Reference proteome</keyword>
<keyword evidence="1" id="KW-0472">Membrane</keyword>
<keyword evidence="1" id="KW-1133">Transmembrane helix</keyword>
<feature type="transmembrane region" description="Helical" evidence="1">
    <location>
        <begin position="6"/>
        <end position="27"/>
    </location>
</feature>
<dbReference type="AlphaFoldDB" id="A0A2G6Q6U4"/>
<name>A0A2G6Q6U4_9BACI</name>
<evidence type="ECO:0000256" key="1">
    <source>
        <dbReference type="SAM" id="Phobius"/>
    </source>
</evidence>
<protein>
    <submittedName>
        <fullName evidence="2">Uncharacterized protein</fullName>
    </submittedName>
</protein>
<comment type="caution">
    <text evidence="2">The sequence shown here is derived from an EMBL/GenBank/DDBJ whole genome shotgun (WGS) entry which is preliminary data.</text>
</comment>
<sequence length="98" mass="11484">MTWFIVLGFMLILSISGFYAHSIHIIFKIGSDKKVVSSWAFVNRINFQTFKELIKRLNKNKLKTLTIGELVIPLSSFNRLFGKTLIFLLLFFYSQYLN</sequence>
<feature type="transmembrane region" description="Helical" evidence="1">
    <location>
        <begin position="80"/>
        <end position="97"/>
    </location>
</feature>
<accession>A0A2G6Q6U4</accession>
<organism evidence="2 3">
    <name type="scientific">Bacillus fungorum</name>
    <dbReference type="NCBI Taxonomy" id="2039284"/>
    <lineage>
        <taxon>Bacteria</taxon>
        <taxon>Bacillati</taxon>
        <taxon>Bacillota</taxon>
        <taxon>Bacilli</taxon>
        <taxon>Bacillales</taxon>
        <taxon>Bacillaceae</taxon>
        <taxon>Bacillus</taxon>
    </lineage>
</organism>
<keyword evidence="1" id="KW-0812">Transmembrane</keyword>
<dbReference type="EMBL" id="NWUW01000043">
    <property type="protein sequence ID" value="PIE92130.1"/>
    <property type="molecule type" value="Genomic_DNA"/>
</dbReference>
<dbReference type="Proteomes" id="UP000228484">
    <property type="component" value="Unassembled WGS sequence"/>
</dbReference>
<gene>
    <name evidence="2" type="ORF">CO726_28330</name>
</gene>